<dbReference type="AlphaFoldDB" id="A0A0E9WL60"/>
<organism evidence="1">
    <name type="scientific">Anguilla anguilla</name>
    <name type="common">European freshwater eel</name>
    <name type="synonym">Muraena anguilla</name>
    <dbReference type="NCBI Taxonomy" id="7936"/>
    <lineage>
        <taxon>Eukaryota</taxon>
        <taxon>Metazoa</taxon>
        <taxon>Chordata</taxon>
        <taxon>Craniata</taxon>
        <taxon>Vertebrata</taxon>
        <taxon>Euteleostomi</taxon>
        <taxon>Actinopterygii</taxon>
        <taxon>Neopterygii</taxon>
        <taxon>Teleostei</taxon>
        <taxon>Anguilliformes</taxon>
        <taxon>Anguillidae</taxon>
        <taxon>Anguilla</taxon>
    </lineage>
</organism>
<reference evidence="1" key="2">
    <citation type="journal article" date="2015" name="Fish Shellfish Immunol.">
        <title>Early steps in the European eel (Anguilla anguilla)-Vibrio vulnificus interaction in the gills: Role of the RtxA13 toxin.</title>
        <authorList>
            <person name="Callol A."/>
            <person name="Pajuelo D."/>
            <person name="Ebbesson L."/>
            <person name="Teles M."/>
            <person name="MacKenzie S."/>
            <person name="Amaro C."/>
        </authorList>
    </citation>
    <scope>NUCLEOTIDE SEQUENCE</scope>
</reference>
<name>A0A0E9WL60_ANGAN</name>
<reference evidence="1" key="1">
    <citation type="submission" date="2014-11" db="EMBL/GenBank/DDBJ databases">
        <authorList>
            <person name="Amaro Gonzalez C."/>
        </authorList>
    </citation>
    <scope>NUCLEOTIDE SEQUENCE</scope>
</reference>
<proteinExistence type="predicted"/>
<dbReference type="EMBL" id="GBXM01017551">
    <property type="protein sequence ID" value="JAH91026.1"/>
    <property type="molecule type" value="Transcribed_RNA"/>
</dbReference>
<accession>A0A0E9WL60</accession>
<protein>
    <submittedName>
        <fullName evidence="1">Uncharacterized protein</fullName>
    </submittedName>
</protein>
<sequence>MCLCVQTTPVTPHYVKVAERQNKLQYKIAPNNFIWQRLDNCSLKSDENRCLIIEYR</sequence>
<evidence type="ECO:0000313" key="1">
    <source>
        <dbReference type="EMBL" id="JAH91026.1"/>
    </source>
</evidence>